<reference evidence="2 3" key="1">
    <citation type="submission" date="2023-01" db="EMBL/GenBank/DDBJ databases">
        <title>Analysis of 21 Apiospora genomes using comparative genomics revels a genus with tremendous synthesis potential of carbohydrate active enzymes and secondary metabolites.</title>
        <authorList>
            <person name="Sorensen T."/>
        </authorList>
    </citation>
    <scope>NUCLEOTIDE SEQUENCE [LARGE SCALE GENOMIC DNA]</scope>
    <source>
        <strain evidence="2 3">CBS 24483</strain>
    </source>
</reference>
<comment type="caution">
    <text evidence="2">The sequence shown here is derived from an EMBL/GenBank/DDBJ whole genome shotgun (WGS) entry which is preliminary data.</text>
</comment>
<keyword evidence="3" id="KW-1185">Reference proteome</keyword>
<feature type="compositionally biased region" description="Polar residues" evidence="1">
    <location>
        <begin position="153"/>
        <end position="171"/>
    </location>
</feature>
<evidence type="ECO:0000313" key="2">
    <source>
        <dbReference type="EMBL" id="KAK7961854.1"/>
    </source>
</evidence>
<proteinExistence type="predicted"/>
<dbReference type="Proteomes" id="UP001391051">
    <property type="component" value="Unassembled WGS sequence"/>
</dbReference>
<name>A0ABR1QPI2_9PEZI</name>
<feature type="region of interest" description="Disordered" evidence="1">
    <location>
        <begin position="135"/>
        <end position="171"/>
    </location>
</feature>
<evidence type="ECO:0000256" key="1">
    <source>
        <dbReference type="SAM" id="MobiDB-lite"/>
    </source>
</evidence>
<dbReference type="RefSeq" id="XP_066703965.1">
    <property type="nucleotide sequence ID" value="XM_066838901.1"/>
</dbReference>
<sequence>MPYDVDGPMGHDWVWVNRRKAEVMARYLFKRSIASTLSTNHQLWLWEVVLIRLIASLKSYFRTHGPEAPFPCETESRIVVKSVLADRLHFYVVQGEDEPYPPRLVEALDIMEERGMLQILDTRLFRRASALKLKMDKPDDRNSGKPKPIAASANVNLSSTESGQATKASNTSRKDQLKCLYLRRKKAREVLDATLPKTAYTLLGQDAKKIIRGAVDECLDDDLKNYPYAKKVRAAIETVFGDNLEMFMFGSGVNEKGEAVDDLGEPVDTPTVDELCCWGGFAFRGNGSSTRGGW</sequence>
<gene>
    <name evidence="2" type="ORF">PG986_002679</name>
</gene>
<evidence type="ECO:0000313" key="3">
    <source>
        <dbReference type="Proteomes" id="UP001391051"/>
    </source>
</evidence>
<protein>
    <submittedName>
        <fullName evidence="2">Uncharacterized protein</fullName>
    </submittedName>
</protein>
<dbReference type="EMBL" id="JAQQWE010000002">
    <property type="protein sequence ID" value="KAK7961854.1"/>
    <property type="molecule type" value="Genomic_DNA"/>
</dbReference>
<accession>A0ABR1QPI2</accession>
<organism evidence="2 3">
    <name type="scientific">Apiospora aurea</name>
    <dbReference type="NCBI Taxonomy" id="335848"/>
    <lineage>
        <taxon>Eukaryota</taxon>
        <taxon>Fungi</taxon>
        <taxon>Dikarya</taxon>
        <taxon>Ascomycota</taxon>
        <taxon>Pezizomycotina</taxon>
        <taxon>Sordariomycetes</taxon>
        <taxon>Xylariomycetidae</taxon>
        <taxon>Amphisphaeriales</taxon>
        <taxon>Apiosporaceae</taxon>
        <taxon>Apiospora</taxon>
    </lineage>
</organism>
<dbReference type="GeneID" id="92071963"/>